<keyword evidence="1 4" id="KW-0812">Transmembrane</keyword>
<feature type="transmembrane region" description="Helical" evidence="4">
    <location>
        <begin position="92"/>
        <end position="109"/>
    </location>
</feature>
<evidence type="ECO:0000256" key="1">
    <source>
        <dbReference type="ARBA" id="ARBA00022692"/>
    </source>
</evidence>
<evidence type="ECO:0000256" key="4">
    <source>
        <dbReference type="SAM" id="Phobius"/>
    </source>
</evidence>
<accession>A0AAE9VSV5</accession>
<feature type="transmembrane region" description="Helical" evidence="4">
    <location>
        <begin position="243"/>
        <end position="265"/>
    </location>
</feature>
<dbReference type="InterPro" id="IPR011701">
    <property type="entry name" value="MFS"/>
</dbReference>
<feature type="transmembrane region" description="Helical" evidence="4">
    <location>
        <begin position="163"/>
        <end position="186"/>
    </location>
</feature>
<keyword evidence="3 4" id="KW-0472">Membrane</keyword>
<feature type="transmembrane region" description="Helical" evidence="4">
    <location>
        <begin position="130"/>
        <end position="151"/>
    </location>
</feature>
<dbReference type="Pfam" id="PF07690">
    <property type="entry name" value="MFS_1"/>
    <property type="match status" value="1"/>
</dbReference>
<dbReference type="InterPro" id="IPR020846">
    <property type="entry name" value="MFS_dom"/>
</dbReference>
<feature type="transmembrane region" description="Helical" evidence="4">
    <location>
        <begin position="207"/>
        <end position="231"/>
    </location>
</feature>
<dbReference type="EMBL" id="CP114976">
    <property type="protein sequence ID" value="WBE24346.1"/>
    <property type="molecule type" value="Genomic_DNA"/>
</dbReference>
<dbReference type="PANTHER" id="PTHR23534">
    <property type="entry name" value="MFS PERMEASE"/>
    <property type="match status" value="1"/>
</dbReference>
<evidence type="ECO:0000313" key="7">
    <source>
        <dbReference type="Proteomes" id="UP001212189"/>
    </source>
</evidence>
<dbReference type="Proteomes" id="UP001212189">
    <property type="component" value="Chromosome"/>
</dbReference>
<dbReference type="InterPro" id="IPR036259">
    <property type="entry name" value="MFS_trans_sf"/>
</dbReference>
<dbReference type="PROSITE" id="PS50850">
    <property type="entry name" value="MFS"/>
    <property type="match status" value="1"/>
</dbReference>
<feature type="transmembrane region" description="Helical" evidence="4">
    <location>
        <begin position="272"/>
        <end position="291"/>
    </location>
</feature>
<feature type="transmembrane region" description="Helical" evidence="4">
    <location>
        <begin position="297"/>
        <end position="321"/>
    </location>
</feature>
<gene>
    <name evidence="6" type="ORF">O6P33_08130</name>
</gene>
<reference evidence="6 7" key="1">
    <citation type="submission" date="2022-12" db="EMBL/GenBank/DDBJ databases">
        <title>Coexistence and Characterization of a Novel Tigecycline Resistance gene tet(X) variant and blaNDM-1 in a Pseudomonas caeni Isolate of Chicken Origin.</title>
        <authorList>
            <person name="Lu X."/>
            <person name="Zhang L."/>
            <person name="Li R."/>
            <person name="Wang Z."/>
        </authorList>
    </citation>
    <scope>NUCLEOTIDE SEQUENCE [LARGE SCALE GENOMIC DNA]</scope>
    <source>
        <strain evidence="6 7">CE14</strain>
    </source>
</reference>
<evidence type="ECO:0000313" key="6">
    <source>
        <dbReference type="EMBL" id="WBE24346.1"/>
    </source>
</evidence>
<feature type="transmembrane region" description="Helical" evidence="4">
    <location>
        <begin position="37"/>
        <end position="57"/>
    </location>
</feature>
<feature type="transmembrane region" description="Helical" evidence="4">
    <location>
        <begin position="360"/>
        <end position="378"/>
    </location>
</feature>
<sequence>MPITVWGLAIAQALLTTGNILLVAVSALIGKQLASHPALITLPVALQFLGLIMATLPAAHLMHKMGRKVGFIVGNCIGLLGTWVALQGLEANSLMHFASGTFLIGMAIGTGQQYRFAALDVCAIEQRPRAISMVMAGGILAAILGPNLAIWSRQWFDGNPFVGAFYGLFIIYVLALILISSLPLAAPIKHTVKQVTRSYAELFKQPLLVAAIASGAIGYAIMVLLMTATPIAMQQDEFPFSNIAWVIQWHVLGMYAPSFFTGGLIRRYSSRTVILWGCATLALCILVNVMGNSYWHYLIGLLLLGVGWNFTYIGATHLLTFTYEPAEQGKVQGINEFMVFTAAAVGSLLAGVGVDKLGWTWLNLASLPPIILVAWWIVRLADQRARVRERI</sequence>
<evidence type="ECO:0000256" key="2">
    <source>
        <dbReference type="ARBA" id="ARBA00022989"/>
    </source>
</evidence>
<feature type="transmembrane region" description="Helical" evidence="4">
    <location>
        <begin position="69"/>
        <end position="86"/>
    </location>
</feature>
<protein>
    <submittedName>
        <fullName evidence="6">MFS transporter</fullName>
    </submittedName>
</protein>
<feature type="domain" description="Major facilitator superfamily (MFS) profile" evidence="5">
    <location>
        <begin position="206"/>
        <end position="391"/>
    </location>
</feature>
<dbReference type="Gene3D" id="1.20.1250.20">
    <property type="entry name" value="MFS general substrate transporter like domains"/>
    <property type="match status" value="1"/>
</dbReference>
<dbReference type="PANTHER" id="PTHR23534:SF1">
    <property type="entry name" value="MAJOR FACILITATOR SUPERFAMILY PROTEIN"/>
    <property type="match status" value="1"/>
</dbReference>
<evidence type="ECO:0000259" key="5">
    <source>
        <dbReference type="PROSITE" id="PS50850"/>
    </source>
</evidence>
<dbReference type="RefSeq" id="WP_269817288.1">
    <property type="nucleotide sequence ID" value="NZ_CP114976.1"/>
</dbReference>
<dbReference type="GO" id="GO:0022857">
    <property type="term" value="F:transmembrane transporter activity"/>
    <property type="evidence" value="ECO:0007669"/>
    <property type="project" value="InterPro"/>
</dbReference>
<dbReference type="AlphaFoldDB" id="A0AAE9VSV5"/>
<dbReference type="SUPFAM" id="SSF103473">
    <property type="entry name" value="MFS general substrate transporter"/>
    <property type="match status" value="1"/>
</dbReference>
<name>A0AAE9VSV5_9GAMM</name>
<evidence type="ECO:0000256" key="3">
    <source>
        <dbReference type="ARBA" id="ARBA00023136"/>
    </source>
</evidence>
<proteinExistence type="predicted"/>
<organism evidence="6 7">
    <name type="scientific">Denitrificimonas caeni</name>
    <dbReference type="NCBI Taxonomy" id="521720"/>
    <lineage>
        <taxon>Bacteria</taxon>
        <taxon>Pseudomonadati</taxon>
        <taxon>Pseudomonadota</taxon>
        <taxon>Gammaproteobacteria</taxon>
        <taxon>Pseudomonadales</taxon>
        <taxon>Pseudomonadaceae</taxon>
        <taxon>Denitrificimonas</taxon>
    </lineage>
</organism>
<keyword evidence="2 4" id="KW-1133">Transmembrane helix</keyword>
<keyword evidence="7" id="KW-1185">Reference proteome</keyword>
<feature type="transmembrane region" description="Helical" evidence="4">
    <location>
        <begin position="333"/>
        <end position="354"/>
    </location>
</feature>
<dbReference type="KEGG" id="dce:O6P33_08130"/>